<dbReference type="GO" id="GO:0008757">
    <property type="term" value="F:S-adenosylmethionine-dependent methyltransferase activity"/>
    <property type="evidence" value="ECO:0007669"/>
    <property type="project" value="UniProtKB-ARBA"/>
</dbReference>
<protein>
    <submittedName>
        <fullName evidence="1">Methyltransferase-domain-containing protein</fullName>
    </submittedName>
</protein>
<name>A0AAD7BK68_9AGAR</name>
<reference evidence="1" key="1">
    <citation type="submission" date="2023-03" db="EMBL/GenBank/DDBJ databases">
        <title>Massive genome expansion in bonnet fungi (Mycena s.s.) driven by repeated elements and novel gene families across ecological guilds.</title>
        <authorList>
            <consortium name="Lawrence Berkeley National Laboratory"/>
            <person name="Harder C.B."/>
            <person name="Miyauchi S."/>
            <person name="Viragh M."/>
            <person name="Kuo A."/>
            <person name="Thoen E."/>
            <person name="Andreopoulos B."/>
            <person name="Lu D."/>
            <person name="Skrede I."/>
            <person name="Drula E."/>
            <person name="Henrissat B."/>
            <person name="Morin E."/>
            <person name="Kohler A."/>
            <person name="Barry K."/>
            <person name="LaButti K."/>
            <person name="Morin E."/>
            <person name="Salamov A."/>
            <person name="Lipzen A."/>
            <person name="Mereny Z."/>
            <person name="Hegedus B."/>
            <person name="Baldrian P."/>
            <person name="Stursova M."/>
            <person name="Weitz H."/>
            <person name="Taylor A."/>
            <person name="Grigoriev I.V."/>
            <person name="Nagy L.G."/>
            <person name="Martin F."/>
            <person name="Kauserud H."/>
        </authorList>
    </citation>
    <scope>NUCLEOTIDE SEQUENCE</scope>
    <source>
        <strain evidence="1">9284</strain>
    </source>
</reference>
<dbReference type="InterPro" id="IPR029063">
    <property type="entry name" value="SAM-dependent_MTases_sf"/>
</dbReference>
<gene>
    <name evidence="1" type="ORF">FB45DRAFT_752861</name>
</gene>
<dbReference type="GO" id="GO:0005829">
    <property type="term" value="C:cytosol"/>
    <property type="evidence" value="ECO:0007669"/>
    <property type="project" value="TreeGrafter"/>
</dbReference>
<dbReference type="Gene3D" id="3.40.50.150">
    <property type="entry name" value="Vaccinia Virus protein VP39"/>
    <property type="match status" value="1"/>
</dbReference>
<dbReference type="AlphaFoldDB" id="A0AAD7BK68"/>
<proteinExistence type="predicted"/>
<dbReference type="EMBL" id="JARKIF010000014">
    <property type="protein sequence ID" value="KAJ7623248.1"/>
    <property type="molecule type" value="Genomic_DNA"/>
</dbReference>
<accession>A0AAD7BK68</accession>
<evidence type="ECO:0000313" key="1">
    <source>
        <dbReference type="EMBL" id="KAJ7623248.1"/>
    </source>
</evidence>
<keyword evidence="2" id="KW-1185">Reference proteome</keyword>
<sequence length="313" mass="34867">MDSSSPIPQPGLIRLPPGSERVHDAEEELFVLYSKSTPSSDKLRGLGYLDSHSDTLTLTFELKDTPLLSSVPTKSKRKPQDKTVEIELVQDKTALRSRTGDTGSVVWKASIDFAQLVLEQYHRKSPDALFDFERLADSHILELGSGTGLLSIALSPLVRQYTATDMAELVPLIRKNLCLNFPGWPQADAKHGASPRVSNVFLQELNWETLYSIPPARRTHIFPSLSPAVDLVLLVDCIYHPSLLSPLLTAIDHVSTASSIVLVMMELRAEDVTREFLEGWLALGNGDWEIWHVADGQLGQERPYVMWVGWKTS</sequence>
<evidence type="ECO:0000313" key="2">
    <source>
        <dbReference type="Proteomes" id="UP001221142"/>
    </source>
</evidence>
<organism evidence="1 2">
    <name type="scientific">Roridomyces roridus</name>
    <dbReference type="NCBI Taxonomy" id="1738132"/>
    <lineage>
        <taxon>Eukaryota</taxon>
        <taxon>Fungi</taxon>
        <taxon>Dikarya</taxon>
        <taxon>Basidiomycota</taxon>
        <taxon>Agaricomycotina</taxon>
        <taxon>Agaricomycetes</taxon>
        <taxon>Agaricomycetidae</taxon>
        <taxon>Agaricales</taxon>
        <taxon>Marasmiineae</taxon>
        <taxon>Mycenaceae</taxon>
        <taxon>Roridomyces</taxon>
    </lineage>
</organism>
<dbReference type="Pfam" id="PF10294">
    <property type="entry name" value="Methyltransf_16"/>
    <property type="match status" value="1"/>
</dbReference>
<dbReference type="GO" id="GO:0032991">
    <property type="term" value="C:protein-containing complex"/>
    <property type="evidence" value="ECO:0007669"/>
    <property type="project" value="TreeGrafter"/>
</dbReference>
<comment type="caution">
    <text evidence="1">The sequence shown here is derived from an EMBL/GenBank/DDBJ whole genome shotgun (WGS) entry which is preliminary data.</text>
</comment>
<dbReference type="SUPFAM" id="SSF53335">
    <property type="entry name" value="S-adenosyl-L-methionine-dependent methyltransferases"/>
    <property type="match status" value="1"/>
</dbReference>
<keyword evidence="1" id="KW-0489">Methyltransferase</keyword>
<dbReference type="Proteomes" id="UP001221142">
    <property type="component" value="Unassembled WGS sequence"/>
</dbReference>
<dbReference type="PANTHER" id="PTHR14614">
    <property type="entry name" value="HEPATOCELLULAR CARCINOMA-ASSOCIATED ANTIGEN"/>
    <property type="match status" value="1"/>
</dbReference>
<keyword evidence="1" id="KW-0808">Transferase</keyword>
<dbReference type="GO" id="GO:0032259">
    <property type="term" value="P:methylation"/>
    <property type="evidence" value="ECO:0007669"/>
    <property type="project" value="UniProtKB-KW"/>
</dbReference>
<dbReference type="InterPro" id="IPR019410">
    <property type="entry name" value="Methyltransf_16"/>
</dbReference>
<dbReference type="PANTHER" id="PTHR14614:SF109">
    <property type="entry name" value="RIBOSOMAL LYSINE N-METHYLTRANSFERASE 5"/>
    <property type="match status" value="1"/>
</dbReference>